<name>A0A2S0MCC6_9BURK</name>
<keyword evidence="3" id="KW-1185">Reference proteome</keyword>
<keyword evidence="1" id="KW-1133">Transmembrane helix</keyword>
<dbReference type="AlphaFoldDB" id="A0A2S0MCC6"/>
<accession>A0A2S0MCC6</accession>
<evidence type="ECO:0000256" key="1">
    <source>
        <dbReference type="SAM" id="Phobius"/>
    </source>
</evidence>
<sequence>MAQAVTLSCPTPTSTGVTANLSTAGGLWETQQPGSATWTTAAAASNGNWVAVPGAAWIGDGATGALGDWGYRVRIDASDPNIDLSSATLSFSYRADNTMLSASLGSTSLNVLPAATHNGPSATSGGPIATPLASGTNYLTALVNNEPPNANPYGLAMQASLTFNCRAAPAVAVPANAPWALVGMGGLLALGAAFANRRRKRS</sequence>
<feature type="transmembrane region" description="Helical" evidence="1">
    <location>
        <begin position="177"/>
        <end position="195"/>
    </location>
</feature>
<reference evidence="2 3" key="1">
    <citation type="submission" date="2018-03" db="EMBL/GenBank/DDBJ databases">
        <title>Genome sequencing of Ottowia sp.</title>
        <authorList>
            <person name="Kim S.-J."/>
            <person name="Heo J."/>
            <person name="Kwon S.-W."/>
        </authorList>
    </citation>
    <scope>NUCLEOTIDE SEQUENCE [LARGE SCALE GENOMIC DNA]</scope>
    <source>
        <strain evidence="2 3">KADR8-3</strain>
    </source>
</reference>
<evidence type="ECO:0008006" key="4">
    <source>
        <dbReference type="Google" id="ProtNLM"/>
    </source>
</evidence>
<gene>
    <name evidence="2" type="ORF">C6570_04205</name>
</gene>
<proteinExistence type="predicted"/>
<dbReference type="EMBL" id="CP027666">
    <property type="protein sequence ID" value="AVO33544.1"/>
    <property type="molecule type" value="Genomic_DNA"/>
</dbReference>
<organism evidence="2 3">
    <name type="scientific">Ottowia oryzae</name>
    <dbReference type="NCBI Taxonomy" id="2109914"/>
    <lineage>
        <taxon>Bacteria</taxon>
        <taxon>Pseudomonadati</taxon>
        <taxon>Pseudomonadota</taxon>
        <taxon>Betaproteobacteria</taxon>
        <taxon>Burkholderiales</taxon>
        <taxon>Comamonadaceae</taxon>
        <taxon>Ottowia</taxon>
    </lineage>
</organism>
<dbReference type="KEGG" id="otk:C6570_04205"/>
<keyword evidence="1" id="KW-0472">Membrane</keyword>
<dbReference type="Proteomes" id="UP000239709">
    <property type="component" value="Chromosome"/>
</dbReference>
<evidence type="ECO:0000313" key="2">
    <source>
        <dbReference type="EMBL" id="AVO33544.1"/>
    </source>
</evidence>
<protein>
    <recommendedName>
        <fullName evidence="4">IPTL-CTERM protein sorting domain-containing protein</fullName>
    </recommendedName>
</protein>
<evidence type="ECO:0000313" key="3">
    <source>
        <dbReference type="Proteomes" id="UP000239709"/>
    </source>
</evidence>
<keyword evidence="1" id="KW-0812">Transmembrane</keyword>